<dbReference type="InterPro" id="IPR029058">
    <property type="entry name" value="AB_hydrolase_fold"/>
</dbReference>
<accession>A0A8J8VZ17</accession>
<evidence type="ECO:0000259" key="1">
    <source>
        <dbReference type="Pfam" id="PF12697"/>
    </source>
</evidence>
<dbReference type="PANTHER" id="PTHR37017:SF11">
    <property type="entry name" value="ESTERASE_LIPASE_THIOESTERASE DOMAIN-CONTAINING PROTEIN"/>
    <property type="match status" value="1"/>
</dbReference>
<dbReference type="PANTHER" id="PTHR37017">
    <property type="entry name" value="AB HYDROLASE-1 DOMAIN-CONTAINING PROTEIN-RELATED"/>
    <property type="match status" value="1"/>
</dbReference>
<dbReference type="EMBL" id="WIWV01000092">
    <property type="protein sequence ID" value="KAF7714196.1"/>
    <property type="molecule type" value="Genomic_DNA"/>
</dbReference>
<organism evidence="2 3">
    <name type="scientific">Penicillium ucsense</name>
    <dbReference type="NCBI Taxonomy" id="2839758"/>
    <lineage>
        <taxon>Eukaryota</taxon>
        <taxon>Fungi</taxon>
        <taxon>Dikarya</taxon>
        <taxon>Ascomycota</taxon>
        <taxon>Pezizomycotina</taxon>
        <taxon>Eurotiomycetes</taxon>
        <taxon>Eurotiomycetidae</taxon>
        <taxon>Eurotiales</taxon>
        <taxon>Aspergillaceae</taxon>
        <taxon>Penicillium</taxon>
    </lineage>
</organism>
<dbReference type="InterPro" id="IPR052897">
    <property type="entry name" value="Sec-Metab_Biosynth_Hydrolase"/>
</dbReference>
<sequence length="257" mass="28402">MPLDGPPKFVLVPGAWHSPDTFEMVRAVLSQRGHESQAVALPSVGAREPFQTGLFVDVVHVHKHLQALVEQGRKIVLVMHSYGGMVGSGAVEGLSYLQRRRNHERGGVIMAVWLSAFVTPAGKSLLEMIGGQWLPWMVLSDPDDGYCRSSDEETIFYHDLPPEVQFAAIEQLEPHSKLAFLQPASFEPWHEMPCMYLFCDDDAALPLAVQEEFAKTLGNPVTYHVKASHSPFLSQPEETADGLELGLKVGLEKCGCR</sequence>
<reference evidence="2" key="1">
    <citation type="journal article" date="2020" name="Front. Microbiol.">
        <title>Gene regulatory networks of Penicillium echinulatum 2HH and Penicillium oxalicum 114-2 inferred by a computational biology approach.</title>
        <authorList>
            <person name="Lenz A.R."/>
            <person name="Galan-Vasquez E."/>
            <person name="Balbinot E."/>
            <person name="De Abreu F.P."/>
            <person name="De Oliveira N.S."/>
            <person name="Da Rosa L.O."/>
            <person name="De Avila E Silva S."/>
            <person name="Camassola M."/>
            <person name="Dillon A.J.P."/>
            <person name="Perez-Rueda E."/>
        </authorList>
    </citation>
    <scope>NUCLEOTIDE SEQUENCE</scope>
    <source>
        <strain evidence="2">S1M29</strain>
    </source>
</reference>
<dbReference type="GO" id="GO:0072330">
    <property type="term" value="P:monocarboxylic acid biosynthetic process"/>
    <property type="evidence" value="ECO:0007669"/>
    <property type="project" value="UniProtKB-ARBA"/>
</dbReference>
<dbReference type="Proteomes" id="UP000631181">
    <property type="component" value="Unassembled WGS sequence"/>
</dbReference>
<dbReference type="AlphaFoldDB" id="A0A8J8VZ17"/>
<dbReference type="OrthoDB" id="1263307at2759"/>
<protein>
    <recommendedName>
        <fullName evidence="1">AB hydrolase-1 domain-containing protein</fullName>
    </recommendedName>
</protein>
<evidence type="ECO:0000313" key="2">
    <source>
        <dbReference type="EMBL" id="KAF7714196.1"/>
    </source>
</evidence>
<keyword evidence="3" id="KW-1185">Reference proteome</keyword>
<dbReference type="InterPro" id="IPR000073">
    <property type="entry name" value="AB_hydrolase_1"/>
</dbReference>
<dbReference type="Pfam" id="PF12697">
    <property type="entry name" value="Abhydrolase_6"/>
    <property type="match status" value="1"/>
</dbReference>
<dbReference type="GO" id="GO:0017000">
    <property type="term" value="P:antibiotic biosynthetic process"/>
    <property type="evidence" value="ECO:0007669"/>
    <property type="project" value="UniProtKB-ARBA"/>
</dbReference>
<feature type="domain" description="AB hydrolase-1" evidence="1">
    <location>
        <begin position="9"/>
        <end position="241"/>
    </location>
</feature>
<evidence type="ECO:0000313" key="3">
    <source>
        <dbReference type="Proteomes" id="UP000631181"/>
    </source>
</evidence>
<gene>
    <name evidence="2" type="ORF">PECM_008690</name>
</gene>
<proteinExistence type="predicted"/>
<dbReference type="Gene3D" id="3.40.50.1820">
    <property type="entry name" value="alpha/beta hydrolase"/>
    <property type="match status" value="1"/>
</dbReference>
<comment type="caution">
    <text evidence="2">The sequence shown here is derived from an EMBL/GenBank/DDBJ whole genome shotgun (WGS) entry which is preliminary data.</text>
</comment>
<dbReference type="SUPFAM" id="SSF53474">
    <property type="entry name" value="alpha/beta-Hydrolases"/>
    <property type="match status" value="1"/>
</dbReference>
<name>A0A8J8VZ17_9EURO</name>